<dbReference type="Proteomes" id="UP000077275">
    <property type="component" value="Unassembled WGS sequence"/>
</dbReference>
<keyword evidence="5" id="KW-0521">NADP</keyword>
<sequence length="232" mass="26240">MIKKQNSFKCDDMRPYVILNAAMTLDGKIATKTGSSEISGEEDLKRVHELRRDVDGIMVGINTVIADDPRLTVHKIPSKKQDNPIRVVVDNKARTPLNSRILSDDAETIIAITENSNEEDFKERHQKLEKVATIFLSGKKQINLKDLMEYLYIKGIKILMLEGGSTLNFSMIKEGLIDELRICIAPMVVGGHNSKTLFDGEGFDFMNEAINLDLIKNYRLGKDLILEYKVKK</sequence>
<comment type="catalytic activity">
    <reaction evidence="8">
        <text>2,5-diamino-6-(1-D-ribitylamino)pyrimidin-4(3H)-one 5'-phosphate + NADP(+) = 2,5-diamino-6-(1-D-ribosylamino)pyrimidin-4(3H)-one 5'-phosphate + NADPH + H(+)</text>
        <dbReference type="Rhea" id="RHEA:27278"/>
        <dbReference type="ChEBI" id="CHEBI:15378"/>
        <dbReference type="ChEBI" id="CHEBI:57783"/>
        <dbReference type="ChEBI" id="CHEBI:58349"/>
        <dbReference type="ChEBI" id="CHEBI:58890"/>
        <dbReference type="ChEBI" id="CHEBI:59545"/>
        <dbReference type="EC" id="1.1.1.302"/>
    </reaction>
</comment>
<dbReference type="EC" id="1.1.1.302" evidence="9"/>
<evidence type="ECO:0000256" key="1">
    <source>
        <dbReference type="ARBA" id="ARBA00005104"/>
    </source>
</evidence>
<evidence type="ECO:0000256" key="9">
    <source>
        <dbReference type="NCBIfam" id="TIGR01508"/>
    </source>
</evidence>
<keyword evidence="6 11" id="KW-0560">Oxidoreductase</keyword>
<dbReference type="SUPFAM" id="SSF53597">
    <property type="entry name" value="Dihydrofolate reductase-like"/>
    <property type="match status" value="1"/>
</dbReference>
<evidence type="ECO:0000256" key="4">
    <source>
        <dbReference type="ARBA" id="ARBA00022619"/>
    </source>
</evidence>
<proteinExistence type="inferred from homology"/>
<accession>A0A166CW90</accession>
<dbReference type="GO" id="GO:0008703">
    <property type="term" value="F:5-amino-6-(5-phosphoribosylamino)uracil reductase activity"/>
    <property type="evidence" value="ECO:0007669"/>
    <property type="project" value="InterPro"/>
</dbReference>
<comment type="catalytic activity">
    <reaction evidence="7">
        <text>2,5-diamino-6-(1-D-ribitylamino)pyrimidin-4(3H)-one 5'-phosphate + NAD(+) = 2,5-diamino-6-(1-D-ribosylamino)pyrimidin-4(3H)-one 5'-phosphate + NADH + H(+)</text>
        <dbReference type="Rhea" id="RHEA:27274"/>
        <dbReference type="ChEBI" id="CHEBI:15378"/>
        <dbReference type="ChEBI" id="CHEBI:57540"/>
        <dbReference type="ChEBI" id="CHEBI:57945"/>
        <dbReference type="ChEBI" id="CHEBI:58890"/>
        <dbReference type="ChEBI" id="CHEBI:59545"/>
        <dbReference type="EC" id="1.1.1.302"/>
    </reaction>
</comment>
<evidence type="ECO:0000256" key="8">
    <source>
        <dbReference type="ARBA" id="ARBA00049020"/>
    </source>
</evidence>
<evidence type="ECO:0000256" key="6">
    <source>
        <dbReference type="ARBA" id="ARBA00023002"/>
    </source>
</evidence>
<dbReference type="Pfam" id="PF01872">
    <property type="entry name" value="RibD_C"/>
    <property type="match status" value="1"/>
</dbReference>
<comment type="pathway">
    <text evidence="1">Cofactor biosynthesis; riboflavin biosynthesis.</text>
</comment>
<evidence type="ECO:0000256" key="7">
    <source>
        <dbReference type="ARBA" id="ARBA00047550"/>
    </source>
</evidence>
<dbReference type="STRING" id="47311.MBCUT_18420"/>
<dbReference type="PANTHER" id="PTHR38011">
    <property type="entry name" value="DIHYDROFOLATE REDUCTASE FAMILY PROTEIN (AFU_ORTHOLOGUE AFUA_8G06820)"/>
    <property type="match status" value="1"/>
</dbReference>
<evidence type="ECO:0000313" key="12">
    <source>
        <dbReference type="Proteomes" id="UP000077275"/>
    </source>
</evidence>
<dbReference type="Gene3D" id="3.40.430.10">
    <property type="entry name" value="Dihydrofolate Reductase, subunit A"/>
    <property type="match status" value="1"/>
</dbReference>
<evidence type="ECO:0000259" key="10">
    <source>
        <dbReference type="Pfam" id="PF01872"/>
    </source>
</evidence>
<dbReference type="InterPro" id="IPR006401">
    <property type="entry name" value="Rib_reduct_arc"/>
</dbReference>
<evidence type="ECO:0000256" key="2">
    <source>
        <dbReference type="ARBA" id="ARBA00009723"/>
    </source>
</evidence>
<dbReference type="GO" id="GO:0050661">
    <property type="term" value="F:NADP binding"/>
    <property type="evidence" value="ECO:0007669"/>
    <property type="project" value="InterPro"/>
</dbReference>
<name>A0A166CW90_9EURY</name>
<dbReference type="InterPro" id="IPR024072">
    <property type="entry name" value="DHFR-like_dom_sf"/>
</dbReference>
<dbReference type="GO" id="GO:0009231">
    <property type="term" value="P:riboflavin biosynthetic process"/>
    <property type="evidence" value="ECO:0007669"/>
    <property type="project" value="UniProtKB-UniPathway"/>
</dbReference>
<dbReference type="AlphaFoldDB" id="A0A166CW90"/>
<reference evidence="11 12" key="1">
    <citation type="submission" date="2016-04" db="EMBL/GenBank/DDBJ databases">
        <title>Genome sequence of Methanobrevibacter cuticularis DSM 11139.</title>
        <authorList>
            <person name="Poehlein A."/>
            <person name="Seedorf H."/>
            <person name="Daniel R."/>
        </authorList>
    </citation>
    <scope>NUCLEOTIDE SEQUENCE [LARGE SCALE GENOMIC DNA]</scope>
    <source>
        <strain evidence="11 12">DSM 11139</strain>
    </source>
</reference>
<dbReference type="EMBL" id="LWMW01000138">
    <property type="protein sequence ID" value="KZX14930.1"/>
    <property type="molecule type" value="Genomic_DNA"/>
</dbReference>
<dbReference type="NCBIfam" id="TIGR00227">
    <property type="entry name" value="ribD_Cterm"/>
    <property type="match status" value="1"/>
</dbReference>
<dbReference type="PATRIC" id="fig|47311.3.peg.2002"/>
<keyword evidence="12" id="KW-1185">Reference proteome</keyword>
<dbReference type="NCBIfam" id="TIGR01508">
    <property type="entry name" value="rib_reduct_arch"/>
    <property type="match status" value="1"/>
</dbReference>
<evidence type="ECO:0000256" key="3">
    <source>
        <dbReference type="ARBA" id="ARBA00011738"/>
    </source>
</evidence>
<dbReference type="InterPro" id="IPR002734">
    <property type="entry name" value="RibDG_C"/>
</dbReference>
<dbReference type="PANTHER" id="PTHR38011:SF7">
    <property type="entry name" value="2,5-DIAMINO-6-RIBOSYLAMINO-4(3H)-PYRIMIDINONE 5'-PHOSPHATE REDUCTASE"/>
    <property type="match status" value="1"/>
</dbReference>
<comment type="similarity">
    <text evidence="2">Belongs to the HTP reductase family.</text>
</comment>
<dbReference type="InterPro" id="IPR050765">
    <property type="entry name" value="Riboflavin_Biosynth_HTPR"/>
</dbReference>
<organism evidence="11 12">
    <name type="scientific">Methanobrevibacter cuticularis</name>
    <dbReference type="NCBI Taxonomy" id="47311"/>
    <lineage>
        <taxon>Archaea</taxon>
        <taxon>Methanobacteriati</taxon>
        <taxon>Methanobacteriota</taxon>
        <taxon>Methanomada group</taxon>
        <taxon>Methanobacteria</taxon>
        <taxon>Methanobacteriales</taxon>
        <taxon>Methanobacteriaceae</taxon>
        <taxon>Methanobrevibacter</taxon>
    </lineage>
</organism>
<dbReference type="InterPro" id="IPR011549">
    <property type="entry name" value="RibD_C"/>
</dbReference>
<protein>
    <recommendedName>
        <fullName evidence="9">2,5-diamino-6-(ribosylamino)-4(3H)-pyrimidinone 5'-phosphate reductase</fullName>
        <ecNumber evidence="9">1.1.1.302</ecNumber>
    </recommendedName>
</protein>
<gene>
    <name evidence="11" type="primary">ribD2</name>
    <name evidence="11" type="ORF">MBCUT_18420</name>
</gene>
<evidence type="ECO:0000313" key="11">
    <source>
        <dbReference type="EMBL" id="KZX14930.1"/>
    </source>
</evidence>
<keyword evidence="4" id="KW-0686">Riboflavin biosynthesis</keyword>
<comment type="caution">
    <text evidence="11">The sequence shown here is derived from an EMBL/GenBank/DDBJ whole genome shotgun (WGS) entry which is preliminary data.</text>
</comment>
<evidence type="ECO:0000256" key="5">
    <source>
        <dbReference type="ARBA" id="ARBA00022857"/>
    </source>
</evidence>
<comment type="subunit">
    <text evidence="3">Homodimer.</text>
</comment>
<feature type="domain" description="Bacterial bifunctional deaminase-reductase C-terminal" evidence="10">
    <location>
        <begin position="15"/>
        <end position="226"/>
    </location>
</feature>
<dbReference type="UniPathway" id="UPA00275"/>